<organism evidence="2 3">
    <name type="scientific">Phomopsis amygdali</name>
    <name type="common">Fusicoccum amygdali</name>
    <dbReference type="NCBI Taxonomy" id="1214568"/>
    <lineage>
        <taxon>Eukaryota</taxon>
        <taxon>Fungi</taxon>
        <taxon>Dikarya</taxon>
        <taxon>Ascomycota</taxon>
        <taxon>Pezizomycotina</taxon>
        <taxon>Sordariomycetes</taxon>
        <taxon>Sordariomycetidae</taxon>
        <taxon>Diaporthales</taxon>
        <taxon>Diaporthaceae</taxon>
        <taxon>Diaporthe</taxon>
    </lineage>
</organism>
<evidence type="ECO:0000256" key="1">
    <source>
        <dbReference type="SAM" id="Coils"/>
    </source>
</evidence>
<comment type="caution">
    <text evidence="2">The sequence shown here is derived from an EMBL/GenBank/DDBJ whole genome shotgun (WGS) entry which is preliminary data.</text>
</comment>
<dbReference type="Proteomes" id="UP001265746">
    <property type="component" value="Unassembled WGS sequence"/>
</dbReference>
<keyword evidence="1" id="KW-0175">Coiled coil</keyword>
<dbReference type="SUPFAM" id="SSF46966">
    <property type="entry name" value="Spectrin repeat"/>
    <property type="match status" value="1"/>
</dbReference>
<dbReference type="EMBL" id="JAUJFL010000006">
    <property type="protein sequence ID" value="KAK2600579.1"/>
    <property type="molecule type" value="Genomic_DNA"/>
</dbReference>
<feature type="coiled-coil region" evidence="1">
    <location>
        <begin position="23"/>
        <end position="57"/>
    </location>
</feature>
<protein>
    <submittedName>
        <fullName evidence="2">Uncharacterized protein</fullName>
    </submittedName>
</protein>
<evidence type="ECO:0000313" key="2">
    <source>
        <dbReference type="EMBL" id="KAK2600579.1"/>
    </source>
</evidence>
<evidence type="ECO:0000313" key="3">
    <source>
        <dbReference type="Proteomes" id="UP001265746"/>
    </source>
</evidence>
<gene>
    <name evidence="2" type="ORF">N8I77_010101</name>
</gene>
<dbReference type="AlphaFoldDB" id="A0AAD9VYX7"/>
<proteinExistence type="predicted"/>
<name>A0AAD9VYX7_PHOAM</name>
<accession>A0AAD9VYX7</accession>
<keyword evidence="3" id="KW-1185">Reference proteome</keyword>
<reference evidence="2" key="1">
    <citation type="submission" date="2023-06" db="EMBL/GenBank/DDBJ databases">
        <authorList>
            <person name="Noh H."/>
        </authorList>
    </citation>
    <scope>NUCLEOTIDE SEQUENCE</scope>
    <source>
        <strain evidence="2">DUCC20226</strain>
    </source>
</reference>
<sequence>MARTQFTLKPFVNIQPGSKAPEDTELLKKLQEVDKAIKEAKKKREEFNAIASELRDRNHPSEKSAAESVEEADKILAGLIALRYDVLDGK</sequence>